<dbReference type="SUPFAM" id="SSF68906">
    <property type="entry name" value="SAP domain"/>
    <property type="match status" value="1"/>
</dbReference>
<name>A0AA39GZA7_9BILA</name>
<dbReference type="InterPro" id="IPR003034">
    <property type="entry name" value="SAP_dom"/>
</dbReference>
<feature type="compositionally biased region" description="Polar residues" evidence="2">
    <location>
        <begin position="849"/>
        <end position="870"/>
    </location>
</feature>
<feature type="region of interest" description="Disordered" evidence="2">
    <location>
        <begin position="804"/>
        <end position="830"/>
    </location>
</feature>
<feature type="compositionally biased region" description="Pro residues" evidence="2">
    <location>
        <begin position="530"/>
        <end position="539"/>
    </location>
</feature>
<dbReference type="Proteomes" id="UP001175271">
    <property type="component" value="Unassembled WGS sequence"/>
</dbReference>
<accession>A0AA39GZA7</accession>
<protein>
    <recommendedName>
        <fullName evidence="3">SAP domain-containing protein</fullName>
    </recommendedName>
</protein>
<feature type="region of interest" description="Disordered" evidence="2">
    <location>
        <begin position="1001"/>
        <end position="1020"/>
    </location>
</feature>
<dbReference type="EMBL" id="JAUCMV010000005">
    <property type="protein sequence ID" value="KAK0396307.1"/>
    <property type="molecule type" value="Genomic_DNA"/>
</dbReference>
<feature type="compositionally biased region" description="Basic residues" evidence="2">
    <location>
        <begin position="817"/>
        <end position="828"/>
    </location>
</feature>
<dbReference type="Pfam" id="PF02037">
    <property type="entry name" value="SAP"/>
    <property type="match status" value="1"/>
</dbReference>
<dbReference type="PROSITE" id="PS50800">
    <property type="entry name" value="SAP"/>
    <property type="match status" value="1"/>
</dbReference>
<evidence type="ECO:0000259" key="3">
    <source>
        <dbReference type="PROSITE" id="PS50800"/>
    </source>
</evidence>
<dbReference type="Gene3D" id="1.10.720.30">
    <property type="entry name" value="SAP domain"/>
    <property type="match status" value="1"/>
</dbReference>
<organism evidence="4 5">
    <name type="scientific">Steinernema hermaphroditum</name>
    <dbReference type="NCBI Taxonomy" id="289476"/>
    <lineage>
        <taxon>Eukaryota</taxon>
        <taxon>Metazoa</taxon>
        <taxon>Ecdysozoa</taxon>
        <taxon>Nematoda</taxon>
        <taxon>Chromadorea</taxon>
        <taxon>Rhabditida</taxon>
        <taxon>Tylenchina</taxon>
        <taxon>Panagrolaimomorpha</taxon>
        <taxon>Strongyloidoidea</taxon>
        <taxon>Steinernematidae</taxon>
        <taxon>Steinernema</taxon>
    </lineage>
</organism>
<reference evidence="4" key="1">
    <citation type="submission" date="2023-06" db="EMBL/GenBank/DDBJ databases">
        <title>Genomic analysis of the entomopathogenic nematode Steinernema hermaphroditum.</title>
        <authorList>
            <person name="Schwarz E.M."/>
            <person name="Heppert J.K."/>
            <person name="Baniya A."/>
            <person name="Schwartz H.T."/>
            <person name="Tan C.-H."/>
            <person name="Antoshechkin I."/>
            <person name="Sternberg P.W."/>
            <person name="Goodrich-Blair H."/>
            <person name="Dillman A.R."/>
        </authorList>
    </citation>
    <scope>NUCLEOTIDE SEQUENCE</scope>
    <source>
        <strain evidence="4">PS9179</strain>
        <tissue evidence="4">Whole animal</tissue>
    </source>
</reference>
<keyword evidence="1" id="KW-0175">Coiled coil</keyword>
<evidence type="ECO:0000256" key="2">
    <source>
        <dbReference type="SAM" id="MobiDB-lite"/>
    </source>
</evidence>
<sequence>MFVSTCISQVAVFCEVNCCFALQSSKTQYICPPNLFVLFSILDLDKRPIGLRESSMEVIAANADLGFHRSCCGPAPKTKIRRHKCDVTPYSRPCQQCTLCLGYEDTEQNDVEFLGKGDSLREFDDLTNLVFSTTSESTETHTTQSACHSNPSPTTFHVSMVDSMVATPPCLFDNMSSTQEILQNTVEHELKLSSFSTIDTQQQKQPHYDNFAADPTQRANGSPMACDTSPTSTTVELEKPKKLEDFKVQDLKNECKKRQLPVSGAKPQLLERLRPYEESILLTANGFPHNARDRKTSNEEACSYEPISQSHEIMSSYPKQMSTSHSIPQQTLPNASGNILQFNSSQQLVQLVDSTGIIVGVATVQTPPACCCSAPTQSVEMPMNCSSSNERLLPSVTIRQPTVTFPLSLQSNSPQPTFSFAQHGSGGQFTLAPQENTQSMENQEARQMESRPVMKSHTNHAIERRTSICCQQPPKPLNANLAVRPRPRCFSGPVQKTRPSIKTAIQNSSIASTPVVPLAQTSPAVGDQPGPSPNLPPPSSSSVNGAQAANYPVKSNLPCEAEDATSIVLSAQTFSIHEDMLRLQQKKIEELQAELTKSQLQLRQQQQAILNAKKAQVKLESGIVDPVQAAFLNKLDIKNLNKYHIQLFLQHKLQLQKLQVQVQEFKTLQSAESRLQEELHIEQAVQDIVRLIKQDSRTALLIVQLLRRYQIERNCSTNSTTNATPTTSTEQGESRAQETVSVVNTEVNGQKSASCQNAEPQNQCAGEQAQNCTSNCMCTKTARHIPEQNGHDQITTDNGEIETIQTKDNTDGGNCKKSSKGAPKKRNGIKSIWSRMNSLKALNHKETSQSKCAGTDNTKTNSGSQGSSTVDMEEIFRTVLEDASKALNESDNSYASQTTANASVERETEAAQIQAVYTTTDKMGSPVQEIHNGGTLGEVVTSCPIQPQYLDFNASVQTYVEDSSYAFHSQVTVDAAAKTDSAYEIRDANVVYVSHNPISDNSVEAQPLPPPTSQVSDPYDNKDFDELMDVLQRNEEESVMYCSSSMNGLSNYEENGNEQWIEGDYSNSSPNQNHISSDGYGSVYCGMNDVSGTMSQQMQWGGELETSVGQSAVLLGDHGLFGMPIDIGSSGAFDEPIYMQQGVSISDDYSS</sequence>
<dbReference type="InterPro" id="IPR036361">
    <property type="entry name" value="SAP_dom_sf"/>
</dbReference>
<evidence type="ECO:0000313" key="5">
    <source>
        <dbReference type="Proteomes" id="UP001175271"/>
    </source>
</evidence>
<feature type="region of interest" description="Disordered" evidence="2">
    <location>
        <begin position="843"/>
        <end position="870"/>
    </location>
</feature>
<proteinExistence type="predicted"/>
<feature type="domain" description="SAP" evidence="3">
    <location>
        <begin position="243"/>
        <end position="277"/>
    </location>
</feature>
<keyword evidence="5" id="KW-1185">Reference proteome</keyword>
<comment type="caution">
    <text evidence="4">The sequence shown here is derived from an EMBL/GenBank/DDBJ whole genome shotgun (WGS) entry which is preliminary data.</text>
</comment>
<feature type="compositionally biased region" description="Low complexity" evidence="2">
    <location>
        <begin position="717"/>
        <end position="729"/>
    </location>
</feature>
<evidence type="ECO:0000313" key="4">
    <source>
        <dbReference type="EMBL" id="KAK0396307.1"/>
    </source>
</evidence>
<feature type="region of interest" description="Disordered" evidence="2">
    <location>
        <begin position="717"/>
        <end position="737"/>
    </location>
</feature>
<dbReference type="AlphaFoldDB" id="A0AA39GZA7"/>
<feature type="region of interest" description="Disordered" evidence="2">
    <location>
        <begin position="520"/>
        <end position="546"/>
    </location>
</feature>
<feature type="coiled-coil region" evidence="1">
    <location>
        <begin position="574"/>
        <end position="608"/>
    </location>
</feature>
<evidence type="ECO:0000256" key="1">
    <source>
        <dbReference type="SAM" id="Coils"/>
    </source>
</evidence>
<gene>
    <name evidence="4" type="ORF">QR680_001665</name>
</gene>
<dbReference type="SMART" id="SM00513">
    <property type="entry name" value="SAP"/>
    <property type="match status" value="1"/>
</dbReference>